<feature type="signal peptide" evidence="3">
    <location>
        <begin position="1"/>
        <end position="20"/>
    </location>
</feature>
<keyword evidence="2" id="KW-0472">Membrane</keyword>
<feature type="chain" id="PRO_5045189943" evidence="3">
    <location>
        <begin position="21"/>
        <end position="149"/>
    </location>
</feature>
<evidence type="ECO:0000313" key="5">
    <source>
        <dbReference type="Proteomes" id="UP001164746"/>
    </source>
</evidence>
<sequence>MEKYGILCLWFITFIEDVLCGQTCYTGLARSEYCTYGCCDDNYDIYDYCCEPYSWIYGVAVVGFVAVVVVVAVVIFFLKKKQNASRRNVHPQNTTATVSVIQPPPYQAQGQMTPAYQQPGGYSAGPNQIYPPPPPVNYGQQDAAYPPKY</sequence>
<keyword evidence="2" id="KW-1133">Transmembrane helix</keyword>
<evidence type="ECO:0000256" key="3">
    <source>
        <dbReference type="SAM" id="SignalP"/>
    </source>
</evidence>
<keyword evidence="3" id="KW-0732">Signal</keyword>
<keyword evidence="2" id="KW-0812">Transmembrane</keyword>
<gene>
    <name evidence="4" type="ORF">MAR_008938</name>
</gene>
<accession>A0ABY7E0B8</accession>
<proteinExistence type="predicted"/>
<dbReference type="Proteomes" id="UP001164746">
    <property type="component" value="Chromosome 4"/>
</dbReference>
<feature type="transmembrane region" description="Helical" evidence="2">
    <location>
        <begin position="55"/>
        <end position="78"/>
    </location>
</feature>
<name>A0ABY7E0B8_MYAAR</name>
<evidence type="ECO:0000256" key="1">
    <source>
        <dbReference type="SAM" id="MobiDB-lite"/>
    </source>
</evidence>
<keyword evidence="5" id="KW-1185">Reference proteome</keyword>
<feature type="region of interest" description="Disordered" evidence="1">
    <location>
        <begin position="101"/>
        <end position="149"/>
    </location>
</feature>
<evidence type="ECO:0000256" key="2">
    <source>
        <dbReference type="SAM" id="Phobius"/>
    </source>
</evidence>
<evidence type="ECO:0000313" key="4">
    <source>
        <dbReference type="EMBL" id="WAR02380.1"/>
    </source>
</evidence>
<dbReference type="EMBL" id="CP111015">
    <property type="protein sequence ID" value="WAR02380.1"/>
    <property type="molecule type" value="Genomic_DNA"/>
</dbReference>
<reference evidence="4" key="1">
    <citation type="submission" date="2022-11" db="EMBL/GenBank/DDBJ databases">
        <title>Centuries of genome instability and evolution in soft-shell clam transmissible cancer (bioRxiv).</title>
        <authorList>
            <person name="Hart S.F.M."/>
            <person name="Yonemitsu M.A."/>
            <person name="Giersch R.M."/>
            <person name="Beal B.F."/>
            <person name="Arriagada G."/>
            <person name="Davis B.W."/>
            <person name="Ostrander E.A."/>
            <person name="Goff S.P."/>
            <person name="Metzger M.J."/>
        </authorList>
    </citation>
    <scope>NUCLEOTIDE SEQUENCE</scope>
    <source>
        <strain evidence="4">MELC-2E11</strain>
        <tissue evidence="4">Siphon/mantle</tissue>
    </source>
</reference>
<protein>
    <submittedName>
        <fullName evidence="4">Uncharacterized protein</fullName>
    </submittedName>
</protein>
<organism evidence="4 5">
    <name type="scientific">Mya arenaria</name>
    <name type="common">Soft-shell clam</name>
    <dbReference type="NCBI Taxonomy" id="6604"/>
    <lineage>
        <taxon>Eukaryota</taxon>
        <taxon>Metazoa</taxon>
        <taxon>Spiralia</taxon>
        <taxon>Lophotrochozoa</taxon>
        <taxon>Mollusca</taxon>
        <taxon>Bivalvia</taxon>
        <taxon>Autobranchia</taxon>
        <taxon>Heteroconchia</taxon>
        <taxon>Euheterodonta</taxon>
        <taxon>Imparidentia</taxon>
        <taxon>Neoheterodontei</taxon>
        <taxon>Myida</taxon>
        <taxon>Myoidea</taxon>
        <taxon>Myidae</taxon>
        <taxon>Mya</taxon>
    </lineage>
</organism>